<gene>
    <name evidence="4" type="ORF">GCM10022231_04290</name>
</gene>
<dbReference type="PANTHER" id="PTHR30055">
    <property type="entry name" value="HTH-TYPE TRANSCRIPTIONAL REGULATOR RUTR"/>
    <property type="match status" value="1"/>
</dbReference>
<dbReference type="InterPro" id="IPR050109">
    <property type="entry name" value="HTH-type_TetR-like_transc_reg"/>
</dbReference>
<name>A0ABP7NPI4_9ACTN</name>
<dbReference type="Gene3D" id="1.10.357.10">
    <property type="entry name" value="Tetracycline Repressor, domain 2"/>
    <property type="match status" value="1"/>
</dbReference>
<evidence type="ECO:0000313" key="5">
    <source>
        <dbReference type="Proteomes" id="UP001418444"/>
    </source>
</evidence>
<protein>
    <submittedName>
        <fullName evidence="4">TetR/AcrR family transcriptional regulator</fullName>
    </submittedName>
</protein>
<accession>A0ABP7NPI4</accession>
<dbReference type="EMBL" id="BAAAZW010000001">
    <property type="protein sequence ID" value="GAA3949812.1"/>
    <property type="molecule type" value="Genomic_DNA"/>
</dbReference>
<proteinExistence type="predicted"/>
<evidence type="ECO:0000256" key="2">
    <source>
        <dbReference type="PROSITE-ProRule" id="PRU00335"/>
    </source>
</evidence>
<dbReference type="Pfam" id="PF00440">
    <property type="entry name" value="TetR_N"/>
    <property type="match status" value="1"/>
</dbReference>
<evidence type="ECO:0000313" key="4">
    <source>
        <dbReference type="EMBL" id="GAA3949812.1"/>
    </source>
</evidence>
<dbReference type="PANTHER" id="PTHR30055:SF209">
    <property type="entry name" value="POSSIBLE TRANSCRIPTIONAL REGULATORY PROTEIN (PROBABLY TETR-FAMILY)"/>
    <property type="match status" value="1"/>
</dbReference>
<organism evidence="4 5">
    <name type="scientific">Gordonia caeni</name>
    <dbReference type="NCBI Taxonomy" id="1007097"/>
    <lineage>
        <taxon>Bacteria</taxon>
        <taxon>Bacillati</taxon>
        <taxon>Actinomycetota</taxon>
        <taxon>Actinomycetes</taxon>
        <taxon>Mycobacteriales</taxon>
        <taxon>Gordoniaceae</taxon>
        <taxon>Gordonia</taxon>
    </lineage>
</organism>
<keyword evidence="5" id="KW-1185">Reference proteome</keyword>
<dbReference type="Proteomes" id="UP001418444">
    <property type="component" value="Unassembled WGS sequence"/>
</dbReference>
<reference evidence="5" key="1">
    <citation type="journal article" date="2019" name="Int. J. Syst. Evol. Microbiol.">
        <title>The Global Catalogue of Microorganisms (GCM) 10K type strain sequencing project: providing services to taxonomists for standard genome sequencing and annotation.</title>
        <authorList>
            <consortium name="The Broad Institute Genomics Platform"/>
            <consortium name="The Broad Institute Genome Sequencing Center for Infectious Disease"/>
            <person name="Wu L."/>
            <person name="Ma J."/>
        </authorList>
    </citation>
    <scope>NUCLEOTIDE SEQUENCE [LARGE SCALE GENOMIC DNA]</scope>
    <source>
        <strain evidence="5">JCM 16923</strain>
    </source>
</reference>
<dbReference type="PROSITE" id="PS50977">
    <property type="entry name" value="HTH_TETR_2"/>
    <property type="match status" value="1"/>
</dbReference>
<dbReference type="InterPro" id="IPR001647">
    <property type="entry name" value="HTH_TetR"/>
</dbReference>
<feature type="domain" description="HTH tetR-type" evidence="3">
    <location>
        <begin position="23"/>
        <end position="83"/>
    </location>
</feature>
<feature type="DNA-binding region" description="H-T-H motif" evidence="2">
    <location>
        <begin position="46"/>
        <end position="65"/>
    </location>
</feature>
<evidence type="ECO:0000259" key="3">
    <source>
        <dbReference type="PROSITE" id="PS50977"/>
    </source>
</evidence>
<sequence length="214" mass="22596">MSSFRPEPSLRSYGGEAGDTRVARRRATLIDAALDLLAREEAGAVTVRGICAHAGLTPRYFYESFAGVDELVAATYDGVIAEIAEEALAAFAAGGDSREKVAQAVRAVVGVIDTDRRKGRLLFTDTLRSPVVAAKRGESTRLFVQLTTDSAVQAIGVPRGPETTAAAYFQVGGLSRVLASWTEGAVDLDREQLIEVCVRMLLPDGLAGVVPGGD</sequence>
<keyword evidence="1 2" id="KW-0238">DNA-binding</keyword>
<dbReference type="InterPro" id="IPR009057">
    <property type="entry name" value="Homeodomain-like_sf"/>
</dbReference>
<comment type="caution">
    <text evidence="4">The sequence shown here is derived from an EMBL/GenBank/DDBJ whole genome shotgun (WGS) entry which is preliminary data.</text>
</comment>
<evidence type="ECO:0000256" key="1">
    <source>
        <dbReference type="ARBA" id="ARBA00023125"/>
    </source>
</evidence>
<dbReference type="SUPFAM" id="SSF46689">
    <property type="entry name" value="Homeodomain-like"/>
    <property type="match status" value="1"/>
</dbReference>